<feature type="region of interest" description="Disordered" evidence="1">
    <location>
        <begin position="28"/>
        <end position="76"/>
    </location>
</feature>
<protein>
    <submittedName>
        <fullName evidence="2">Uncharacterized protein</fullName>
    </submittedName>
</protein>
<keyword evidence="3" id="KW-1185">Reference proteome</keyword>
<sequence>MADSCSIQVEPNPSMPLLQNQQDHVNHEASMAESSMVHPSTPPPANPLMNIDQLSLPQANPPPMVPPSTNPSGSLHHPTTAEPIYYILTNPPIPFPCINDPSGSGPNLPCDITWAQPPHPPPNQDPADNMVQQQIQQPIFIMSAQPPPMNPKIGVPPPPPMPPREHSNHDLQETQQTPPKSQTTCQDLIFFLVSCTIKSFLHAMSYLADRPKGVCPI</sequence>
<gene>
    <name evidence="2" type="ORF">FH972_006533</name>
</gene>
<evidence type="ECO:0000256" key="1">
    <source>
        <dbReference type="SAM" id="MobiDB-lite"/>
    </source>
</evidence>
<reference evidence="2 3" key="1">
    <citation type="submission" date="2019-06" db="EMBL/GenBank/DDBJ databases">
        <title>A chromosomal-level reference genome of Carpinus fangiana (Coryloideae, Betulaceae).</title>
        <authorList>
            <person name="Yang X."/>
            <person name="Wang Z."/>
            <person name="Zhang L."/>
            <person name="Hao G."/>
            <person name="Liu J."/>
            <person name="Yang Y."/>
        </authorList>
    </citation>
    <scope>NUCLEOTIDE SEQUENCE [LARGE SCALE GENOMIC DNA]</scope>
    <source>
        <strain evidence="2">Cfa_2016G</strain>
        <tissue evidence="2">Leaf</tissue>
    </source>
</reference>
<evidence type="ECO:0000313" key="2">
    <source>
        <dbReference type="EMBL" id="KAE8010143.1"/>
    </source>
</evidence>
<organism evidence="2 3">
    <name type="scientific">Carpinus fangiana</name>
    <dbReference type="NCBI Taxonomy" id="176857"/>
    <lineage>
        <taxon>Eukaryota</taxon>
        <taxon>Viridiplantae</taxon>
        <taxon>Streptophyta</taxon>
        <taxon>Embryophyta</taxon>
        <taxon>Tracheophyta</taxon>
        <taxon>Spermatophyta</taxon>
        <taxon>Magnoliopsida</taxon>
        <taxon>eudicotyledons</taxon>
        <taxon>Gunneridae</taxon>
        <taxon>Pentapetalae</taxon>
        <taxon>rosids</taxon>
        <taxon>fabids</taxon>
        <taxon>Fagales</taxon>
        <taxon>Betulaceae</taxon>
        <taxon>Carpinus</taxon>
    </lineage>
</organism>
<accession>A0A5N6QVI9</accession>
<dbReference type="EMBL" id="CM017322">
    <property type="protein sequence ID" value="KAE8010143.1"/>
    <property type="molecule type" value="Genomic_DNA"/>
</dbReference>
<dbReference type="Proteomes" id="UP000327013">
    <property type="component" value="Chromosome 2"/>
</dbReference>
<proteinExistence type="predicted"/>
<evidence type="ECO:0000313" key="3">
    <source>
        <dbReference type="Proteomes" id="UP000327013"/>
    </source>
</evidence>
<feature type="region of interest" description="Disordered" evidence="1">
    <location>
        <begin position="149"/>
        <end position="181"/>
    </location>
</feature>
<feature type="compositionally biased region" description="Pro residues" evidence="1">
    <location>
        <begin position="59"/>
        <end position="69"/>
    </location>
</feature>
<feature type="compositionally biased region" description="Basic and acidic residues" evidence="1">
    <location>
        <begin position="163"/>
        <end position="172"/>
    </location>
</feature>
<dbReference type="AlphaFoldDB" id="A0A5N6QVI9"/>
<feature type="compositionally biased region" description="Pro residues" evidence="1">
    <location>
        <begin position="149"/>
        <end position="162"/>
    </location>
</feature>
<name>A0A5N6QVI9_9ROSI</name>